<reference evidence="2 3" key="2">
    <citation type="submission" date="2018-11" db="EMBL/GenBank/DDBJ databases">
        <authorList>
            <consortium name="Pathogen Informatics"/>
        </authorList>
    </citation>
    <scope>NUCLEOTIDE SEQUENCE [LARGE SCALE GENOMIC DNA]</scope>
    <source>
        <strain evidence="2 3">NST_G2</strain>
    </source>
</reference>
<reference evidence="4" key="1">
    <citation type="submission" date="2016-06" db="UniProtKB">
        <authorList>
            <consortium name="WormBaseParasite"/>
        </authorList>
    </citation>
    <scope>IDENTIFICATION</scope>
</reference>
<evidence type="ECO:0000313" key="4">
    <source>
        <dbReference type="WBParaSite" id="SSLN_0001400901-mRNA-1"/>
    </source>
</evidence>
<dbReference type="Proteomes" id="UP000275846">
    <property type="component" value="Unassembled WGS sequence"/>
</dbReference>
<name>A0A183TAJ9_SCHSO</name>
<evidence type="ECO:0000313" key="2">
    <source>
        <dbReference type="EMBL" id="VDL99882.1"/>
    </source>
</evidence>
<evidence type="ECO:0000256" key="1">
    <source>
        <dbReference type="SAM" id="MobiDB-lite"/>
    </source>
</evidence>
<dbReference type="WBParaSite" id="SSLN_0001400901-mRNA-1">
    <property type="protein sequence ID" value="SSLN_0001400901-mRNA-1"/>
    <property type="gene ID" value="SSLN_0001400901"/>
</dbReference>
<sequence length="110" mass="11364">MLDRCADGPEGEGAGQQLQTGGASGGVQPQPGMMPSMGYWRPFPGMTPTPFYPGGLPMAPRWCPPPPTCPPPYAAAVNSQCLSHTDSCSCCNSGAGPPPGSSFYCTRVDK</sequence>
<gene>
    <name evidence="2" type="ORF">SSLN_LOCUS13497</name>
</gene>
<dbReference type="AlphaFoldDB" id="A0A183TAJ9"/>
<protein>
    <submittedName>
        <fullName evidence="4">Cysteine-rich and transmembrane domain-containing protein 1</fullName>
    </submittedName>
</protein>
<proteinExistence type="predicted"/>
<accession>A0A183TAJ9</accession>
<keyword evidence="3" id="KW-1185">Reference proteome</keyword>
<dbReference type="EMBL" id="UYSU01038136">
    <property type="protein sequence ID" value="VDL99882.1"/>
    <property type="molecule type" value="Genomic_DNA"/>
</dbReference>
<feature type="region of interest" description="Disordered" evidence="1">
    <location>
        <begin position="1"/>
        <end position="38"/>
    </location>
</feature>
<organism evidence="4">
    <name type="scientific">Schistocephalus solidus</name>
    <name type="common">Tapeworm</name>
    <dbReference type="NCBI Taxonomy" id="70667"/>
    <lineage>
        <taxon>Eukaryota</taxon>
        <taxon>Metazoa</taxon>
        <taxon>Spiralia</taxon>
        <taxon>Lophotrochozoa</taxon>
        <taxon>Platyhelminthes</taxon>
        <taxon>Cestoda</taxon>
        <taxon>Eucestoda</taxon>
        <taxon>Diphyllobothriidea</taxon>
        <taxon>Diphyllobothriidae</taxon>
        <taxon>Schistocephalus</taxon>
    </lineage>
</organism>
<evidence type="ECO:0000313" key="3">
    <source>
        <dbReference type="Proteomes" id="UP000275846"/>
    </source>
</evidence>